<evidence type="ECO:0000256" key="2">
    <source>
        <dbReference type="ARBA" id="ARBA00011123"/>
    </source>
</evidence>
<dbReference type="InterPro" id="IPR017959">
    <property type="entry name" value="Asn/Gln-tRNA_amidoTrfase_suB/E"/>
</dbReference>
<dbReference type="InterPro" id="IPR003789">
    <property type="entry name" value="Asn/Gln_tRNA_amidoTrase-B-like"/>
</dbReference>
<reference evidence="13 14" key="1">
    <citation type="submission" date="2014-07" db="EMBL/GenBank/DDBJ databases">
        <title>Methanogenic archaea and the global carbon cycle.</title>
        <authorList>
            <person name="Henriksen J.R."/>
            <person name="Luke J."/>
            <person name="Reinhart S."/>
            <person name="Benedict M.N."/>
            <person name="Youngblut N.D."/>
            <person name="Metcalf M.E."/>
            <person name="Whitaker R.J."/>
            <person name="Metcalf W.W."/>
        </authorList>
    </citation>
    <scope>NUCLEOTIDE SEQUENCE [LARGE SCALE GENOMIC DNA]</scope>
    <source>
        <strain evidence="13 14">Z-761</strain>
    </source>
</reference>
<dbReference type="InterPro" id="IPR014746">
    <property type="entry name" value="Gln_synth/guanido_kin_cat_dom"/>
</dbReference>
<dbReference type="NCBIfam" id="TIGR00133">
    <property type="entry name" value="gatB"/>
    <property type="match status" value="1"/>
</dbReference>
<dbReference type="GO" id="GO:0006412">
    <property type="term" value="P:translation"/>
    <property type="evidence" value="ECO:0007669"/>
    <property type="project" value="UniProtKB-UniRule"/>
</dbReference>
<comment type="similarity">
    <text evidence="1 11">Belongs to the GatB/GatE family. GatB subfamily.</text>
</comment>
<dbReference type="PATRIC" id="fig|1434123.4.peg.4171"/>
<dbReference type="GO" id="GO:0016740">
    <property type="term" value="F:transferase activity"/>
    <property type="evidence" value="ECO:0007669"/>
    <property type="project" value="UniProtKB-KW"/>
</dbReference>
<dbReference type="Pfam" id="PF02934">
    <property type="entry name" value="GatB_N"/>
    <property type="match status" value="1"/>
</dbReference>
<evidence type="ECO:0000256" key="10">
    <source>
        <dbReference type="ARBA" id="ARBA00047913"/>
    </source>
</evidence>
<keyword evidence="4 11" id="KW-0436">Ligase</keyword>
<gene>
    <name evidence="11" type="primary">gatB</name>
    <name evidence="13" type="ORF">MSVAZ_3403</name>
</gene>
<accession>A0A0E3Q9P0</accession>
<dbReference type="EC" id="6.3.5.-" evidence="11"/>
<keyword evidence="14" id="KW-1185">Reference proteome</keyword>
<comment type="catalytic activity">
    <reaction evidence="9 11">
        <text>L-aspartyl-tRNA(Asn) + L-glutamine + ATP + H2O = L-asparaginyl-tRNA(Asn) + L-glutamate + ADP + phosphate + 2 H(+)</text>
        <dbReference type="Rhea" id="RHEA:14513"/>
        <dbReference type="Rhea" id="RHEA-COMP:9674"/>
        <dbReference type="Rhea" id="RHEA-COMP:9677"/>
        <dbReference type="ChEBI" id="CHEBI:15377"/>
        <dbReference type="ChEBI" id="CHEBI:15378"/>
        <dbReference type="ChEBI" id="CHEBI:29985"/>
        <dbReference type="ChEBI" id="CHEBI:30616"/>
        <dbReference type="ChEBI" id="CHEBI:43474"/>
        <dbReference type="ChEBI" id="CHEBI:58359"/>
        <dbReference type="ChEBI" id="CHEBI:78515"/>
        <dbReference type="ChEBI" id="CHEBI:78516"/>
        <dbReference type="ChEBI" id="CHEBI:456216"/>
    </reaction>
</comment>
<evidence type="ECO:0000256" key="9">
    <source>
        <dbReference type="ARBA" id="ARBA00047380"/>
    </source>
</evidence>
<keyword evidence="13" id="KW-0808">Transferase</keyword>
<dbReference type="Gene3D" id="1.10.150.380">
    <property type="entry name" value="GatB domain, N-terminal subdomain"/>
    <property type="match status" value="1"/>
</dbReference>
<dbReference type="SUPFAM" id="SSF55931">
    <property type="entry name" value="Glutamine synthetase/guanido kinase"/>
    <property type="match status" value="1"/>
</dbReference>
<keyword evidence="7 11" id="KW-0648">Protein biosynthesis</keyword>
<dbReference type="NCBIfam" id="NF004012">
    <property type="entry name" value="PRK05477.1-2"/>
    <property type="match status" value="1"/>
</dbReference>
<dbReference type="InterPro" id="IPR017958">
    <property type="entry name" value="Gln-tRNA_amidoTrfase_suB_CS"/>
</dbReference>
<evidence type="ECO:0000259" key="12">
    <source>
        <dbReference type="SMART" id="SM00845"/>
    </source>
</evidence>
<dbReference type="EMBL" id="CP009520">
    <property type="protein sequence ID" value="AKB45672.1"/>
    <property type="molecule type" value="Genomic_DNA"/>
</dbReference>
<evidence type="ECO:0000256" key="11">
    <source>
        <dbReference type="HAMAP-Rule" id="MF_00121"/>
    </source>
</evidence>
<name>A0A0E3Q9P0_9EURY</name>
<dbReference type="Proteomes" id="UP000033096">
    <property type="component" value="Chromosome"/>
</dbReference>
<dbReference type="RefSeq" id="WP_048123251.1">
    <property type="nucleotide sequence ID" value="NZ_CP009520.1"/>
</dbReference>
<dbReference type="GO" id="GO:0005524">
    <property type="term" value="F:ATP binding"/>
    <property type="evidence" value="ECO:0007669"/>
    <property type="project" value="UniProtKB-KW"/>
</dbReference>
<dbReference type="Gene3D" id="1.10.10.410">
    <property type="match status" value="1"/>
</dbReference>
<comment type="catalytic activity">
    <reaction evidence="10 11">
        <text>L-glutamyl-tRNA(Gln) + L-glutamine + ATP + H2O = L-glutaminyl-tRNA(Gln) + L-glutamate + ADP + phosphate + H(+)</text>
        <dbReference type="Rhea" id="RHEA:17521"/>
        <dbReference type="Rhea" id="RHEA-COMP:9681"/>
        <dbReference type="Rhea" id="RHEA-COMP:9684"/>
        <dbReference type="ChEBI" id="CHEBI:15377"/>
        <dbReference type="ChEBI" id="CHEBI:15378"/>
        <dbReference type="ChEBI" id="CHEBI:29985"/>
        <dbReference type="ChEBI" id="CHEBI:30616"/>
        <dbReference type="ChEBI" id="CHEBI:43474"/>
        <dbReference type="ChEBI" id="CHEBI:58359"/>
        <dbReference type="ChEBI" id="CHEBI:78520"/>
        <dbReference type="ChEBI" id="CHEBI:78521"/>
        <dbReference type="ChEBI" id="CHEBI:456216"/>
    </reaction>
</comment>
<dbReference type="PANTHER" id="PTHR11659">
    <property type="entry name" value="GLUTAMYL-TRNA GLN AMIDOTRANSFERASE SUBUNIT B MITOCHONDRIAL AND PROKARYOTIC PET112-RELATED"/>
    <property type="match status" value="1"/>
</dbReference>
<dbReference type="GeneID" id="24811944"/>
<dbReference type="FunFam" id="1.10.150.380:FF:000001">
    <property type="entry name" value="Aspartyl/glutamyl-tRNA(Asn/Gln) amidotransferase subunit B"/>
    <property type="match status" value="1"/>
</dbReference>
<dbReference type="SUPFAM" id="SSF89095">
    <property type="entry name" value="GatB/YqeY motif"/>
    <property type="match status" value="2"/>
</dbReference>
<dbReference type="GO" id="GO:0070681">
    <property type="term" value="P:glutaminyl-tRNAGln biosynthesis via transamidation"/>
    <property type="evidence" value="ECO:0007669"/>
    <property type="project" value="TreeGrafter"/>
</dbReference>
<evidence type="ECO:0000313" key="13">
    <source>
        <dbReference type="EMBL" id="AKB45672.1"/>
    </source>
</evidence>
<dbReference type="FunFam" id="1.10.10.410:FF:000001">
    <property type="entry name" value="Aspartyl/glutamyl-tRNA(Asn/Gln) amidotransferase subunit B"/>
    <property type="match status" value="1"/>
</dbReference>
<dbReference type="KEGG" id="mvc:MSVAZ_3403"/>
<organism evidence="13 14">
    <name type="scientific">Methanosarcina vacuolata Z-761</name>
    <dbReference type="NCBI Taxonomy" id="1434123"/>
    <lineage>
        <taxon>Archaea</taxon>
        <taxon>Methanobacteriati</taxon>
        <taxon>Methanobacteriota</taxon>
        <taxon>Stenosarchaea group</taxon>
        <taxon>Methanomicrobia</taxon>
        <taxon>Methanosarcinales</taxon>
        <taxon>Methanosarcinaceae</taxon>
        <taxon>Methanosarcina</taxon>
    </lineage>
</organism>
<protein>
    <recommendedName>
        <fullName evidence="3 11">Aspartyl/glutamyl-tRNA(Asn/Gln) amidotransferase subunit B</fullName>
        <shortName evidence="11">Asp/Glu-ADT subunit B</shortName>
        <ecNumber evidence="11">6.3.5.-</ecNumber>
    </recommendedName>
</protein>
<evidence type="ECO:0000256" key="4">
    <source>
        <dbReference type="ARBA" id="ARBA00022598"/>
    </source>
</evidence>
<evidence type="ECO:0000256" key="8">
    <source>
        <dbReference type="ARBA" id="ARBA00024799"/>
    </source>
</evidence>
<dbReference type="SMART" id="SM00845">
    <property type="entry name" value="GatB_Yqey"/>
    <property type="match status" value="1"/>
</dbReference>
<dbReference type="HAMAP" id="MF_00121">
    <property type="entry name" value="GatB"/>
    <property type="match status" value="1"/>
</dbReference>
<dbReference type="InterPro" id="IPR018027">
    <property type="entry name" value="Asn/Gln_amidotransferase"/>
</dbReference>
<evidence type="ECO:0000256" key="1">
    <source>
        <dbReference type="ARBA" id="ARBA00005306"/>
    </source>
</evidence>
<keyword evidence="6 11" id="KW-0067">ATP-binding</keyword>
<dbReference type="HOGENOM" id="CLU_019240_0_0_2"/>
<evidence type="ECO:0000256" key="5">
    <source>
        <dbReference type="ARBA" id="ARBA00022741"/>
    </source>
</evidence>
<dbReference type="InterPro" id="IPR023168">
    <property type="entry name" value="GatB_Yqey_C_2"/>
</dbReference>
<dbReference type="NCBIfam" id="NF004014">
    <property type="entry name" value="PRK05477.1-4"/>
    <property type="match status" value="1"/>
</dbReference>
<dbReference type="PROSITE" id="PS01234">
    <property type="entry name" value="GATB"/>
    <property type="match status" value="1"/>
</dbReference>
<dbReference type="InterPro" id="IPR006075">
    <property type="entry name" value="Asn/Gln-tRNA_Trfase_suB/E_cat"/>
</dbReference>
<dbReference type="PANTHER" id="PTHR11659:SF0">
    <property type="entry name" value="GLUTAMYL-TRNA(GLN) AMIDOTRANSFERASE SUBUNIT B, MITOCHONDRIAL"/>
    <property type="match status" value="1"/>
</dbReference>
<dbReference type="AlphaFoldDB" id="A0A0E3Q9P0"/>
<dbReference type="GO" id="GO:0050566">
    <property type="term" value="F:asparaginyl-tRNA synthase (glutamine-hydrolyzing) activity"/>
    <property type="evidence" value="ECO:0007669"/>
    <property type="project" value="RHEA"/>
</dbReference>
<dbReference type="STRING" id="1434123.MSVAZ_3403"/>
<evidence type="ECO:0000256" key="6">
    <source>
        <dbReference type="ARBA" id="ARBA00022840"/>
    </source>
</evidence>
<feature type="domain" description="Asn/Gln amidotransferase" evidence="12">
    <location>
        <begin position="328"/>
        <end position="493"/>
    </location>
</feature>
<dbReference type="InterPro" id="IPR004413">
    <property type="entry name" value="GatB"/>
</dbReference>
<comment type="function">
    <text evidence="8 11">Allows the formation of correctly charged Asn-tRNA(Asn) or Gln-tRNA(Gln) through the transamidation of misacylated Asp-tRNA(Asn) or Glu-tRNA(Gln) in organisms which lack either or both of asparaginyl-tRNA or glutaminyl-tRNA synthetases. The reaction takes place in the presence of glutamine and ATP through an activated phospho-Asp-tRNA(Asn) or phospho-Glu-tRNA(Gln).</text>
</comment>
<comment type="subunit">
    <text evidence="2 11">Heterotrimer of A, B and C subunits.</text>
</comment>
<dbReference type="Pfam" id="PF02637">
    <property type="entry name" value="GatB_Yqey"/>
    <property type="match status" value="1"/>
</dbReference>
<evidence type="ECO:0000313" key="14">
    <source>
        <dbReference type="Proteomes" id="UP000033096"/>
    </source>
</evidence>
<keyword evidence="5 11" id="KW-0547">Nucleotide-binding</keyword>
<dbReference type="GO" id="GO:0050567">
    <property type="term" value="F:glutaminyl-tRNA synthase (glutamine-hydrolyzing) activity"/>
    <property type="evidence" value="ECO:0007669"/>
    <property type="project" value="UniProtKB-UniRule"/>
</dbReference>
<dbReference type="InterPro" id="IPR042114">
    <property type="entry name" value="GatB_C_1"/>
</dbReference>
<evidence type="ECO:0000256" key="3">
    <source>
        <dbReference type="ARBA" id="ARBA00016923"/>
    </source>
</evidence>
<sequence length="495" mass="55538">MVYQNPDGVRIGLEIHIQLNKLKTKMFCGCSTDYHNAAPNTHTCPICLGLPGTLPVLNKKAVEAAIKVGLALEGEIAEETQFHRKNYFYPDLPKGYQITQYDFPIVSNGKVVIEGEDGEYTVGITRAHMEEDPGKLVHIGSIEKSKGVLIDYNRSGVPLIETVTEPDMRSPKEARRFLDKFRNILEYLDVFDGNLEGAMRVDANVSVHWGTRVEVKNISSHKGVEKALLYEIMRQKNVIRRGGKISQETRHFDEGRGVTLSMRTKEEAEDYRYFREPDLMPMRITDWIPKIKETLPELPDAKRARFIDQYGITDMHAKSLTSKIMLADFYEGVCAKGVDSKIAATWTADVFLGELNYRDLVISSYDGERIGFIHAKDPEIKNSIKVSAMVELVNIFAEGKISDRAAVEVIRTMLDTVEEKTPSQIIEEKGLFKAEDNLVTKAIAEAIAENEAAVQDYLGGTEKSLNFLVGQVMKKTKGTADAKTARELIIKELKG</sequence>
<proteinExistence type="inferred from homology"/>
<evidence type="ECO:0000256" key="7">
    <source>
        <dbReference type="ARBA" id="ARBA00022917"/>
    </source>
</evidence>